<dbReference type="InterPro" id="IPR013128">
    <property type="entry name" value="Peptidase_C1A"/>
</dbReference>
<dbReference type="SMART" id="SM00645">
    <property type="entry name" value="Pept_C1"/>
    <property type="match status" value="1"/>
</dbReference>
<reference evidence="7" key="1">
    <citation type="submission" date="2021-01" db="EMBL/GenBank/DDBJ databases">
        <authorList>
            <person name="Corre E."/>
            <person name="Pelletier E."/>
            <person name="Niang G."/>
            <person name="Scheremetjew M."/>
            <person name="Finn R."/>
            <person name="Kale V."/>
            <person name="Holt S."/>
            <person name="Cochrane G."/>
            <person name="Meng A."/>
            <person name="Brown T."/>
            <person name="Cohen L."/>
        </authorList>
    </citation>
    <scope>NUCLEOTIDE SEQUENCE</scope>
    <source>
        <strain evidence="7">SPMC142</strain>
    </source>
</reference>
<dbReference type="InterPro" id="IPR000668">
    <property type="entry name" value="Peptidase_C1A_C"/>
</dbReference>
<dbReference type="PROSITE" id="PS00139">
    <property type="entry name" value="THIOL_PROTEASE_CYS"/>
    <property type="match status" value="1"/>
</dbReference>
<evidence type="ECO:0000259" key="5">
    <source>
        <dbReference type="SMART" id="SM00645"/>
    </source>
</evidence>
<dbReference type="Pfam" id="PF00112">
    <property type="entry name" value="Peptidase_C1"/>
    <property type="match status" value="1"/>
</dbReference>
<evidence type="ECO:0000259" key="6">
    <source>
        <dbReference type="SMART" id="SM00848"/>
    </source>
</evidence>
<name>A0A7S3SQ86_9SPIT</name>
<dbReference type="CDD" id="cd02248">
    <property type="entry name" value="Peptidase_C1A"/>
    <property type="match status" value="1"/>
</dbReference>
<feature type="domain" description="Peptidase C1A papain C-terminal" evidence="5">
    <location>
        <begin position="99"/>
        <end position="314"/>
    </location>
</feature>
<keyword evidence="4" id="KW-0732">Signal</keyword>
<dbReference type="EMBL" id="HBIQ01053485">
    <property type="protein sequence ID" value="CAE0561637.1"/>
    <property type="molecule type" value="Transcribed_RNA"/>
</dbReference>
<dbReference type="InterPro" id="IPR038765">
    <property type="entry name" value="Papain-like_cys_pep_sf"/>
</dbReference>
<evidence type="ECO:0000256" key="3">
    <source>
        <dbReference type="ARBA" id="ARBA00023157"/>
    </source>
</evidence>
<protein>
    <submittedName>
        <fullName evidence="7">Uncharacterized protein</fullName>
    </submittedName>
</protein>
<dbReference type="InterPro" id="IPR025660">
    <property type="entry name" value="Pept_his_AS"/>
</dbReference>
<dbReference type="GO" id="GO:0006508">
    <property type="term" value="P:proteolysis"/>
    <property type="evidence" value="ECO:0007669"/>
    <property type="project" value="InterPro"/>
</dbReference>
<dbReference type="InterPro" id="IPR025661">
    <property type="entry name" value="Pept_asp_AS"/>
</dbReference>
<feature type="domain" description="Cathepsin propeptide inhibitor" evidence="6">
    <location>
        <begin position="20"/>
        <end position="75"/>
    </location>
</feature>
<sequence>MFKTFAAALASVALANEAMFMQHVAEHNLSYGTRAEFDFRYNRFMEVDAVIAELNATETSVHGHNQFSTWTAAEYKRILGRKEGLNHFDLPAAPLENATCSSMDWREHGAVTAVKDQGQCGSCWTFSSTGAMEGMHFLATGDLLSLSEQQFVDCAGVRYGNFGCNGGLQQRAFKYAQTHKIELESSYPYTALDGDCAYDASKGVVGVSSWTMVDANGNPDAMRAALCDRPLAVSIEADKYVFQTYKSGVLTSDKCGTTLDHAVLAVGFGTENGQDYWLVKNSWNTTWGDNGYIKLGANNGAGICGVQSEPLYPVA</sequence>
<dbReference type="SMART" id="SM00848">
    <property type="entry name" value="Inhibitor_I29"/>
    <property type="match status" value="1"/>
</dbReference>
<comment type="similarity">
    <text evidence="1">Belongs to the peptidase C1 family.</text>
</comment>
<gene>
    <name evidence="7" type="ORF">SACU0126_LOCUS17056</name>
</gene>
<dbReference type="InterPro" id="IPR000169">
    <property type="entry name" value="Pept_cys_AS"/>
</dbReference>
<dbReference type="SUPFAM" id="SSF54001">
    <property type="entry name" value="Cysteine proteinases"/>
    <property type="match status" value="1"/>
</dbReference>
<dbReference type="PROSITE" id="PS00639">
    <property type="entry name" value="THIOL_PROTEASE_HIS"/>
    <property type="match status" value="1"/>
</dbReference>
<evidence type="ECO:0000256" key="1">
    <source>
        <dbReference type="ARBA" id="ARBA00008455"/>
    </source>
</evidence>
<dbReference type="PANTHER" id="PTHR12411">
    <property type="entry name" value="CYSTEINE PROTEASE FAMILY C1-RELATED"/>
    <property type="match status" value="1"/>
</dbReference>
<dbReference type="PROSITE" id="PS00640">
    <property type="entry name" value="THIOL_PROTEASE_ASN"/>
    <property type="match status" value="1"/>
</dbReference>
<feature type="signal peptide" evidence="4">
    <location>
        <begin position="1"/>
        <end position="15"/>
    </location>
</feature>
<proteinExistence type="inferred from homology"/>
<evidence type="ECO:0000313" key="7">
    <source>
        <dbReference type="EMBL" id="CAE0561637.1"/>
    </source>
</evidence>
<dbReference type="PRINTS" id="PR00705">
    <property type="entry name" value="PAPAIN"/>
</dbReference>
<evidence type="ECO:0000256" key="4">
    <source>
        <dbReference type="SAM" id="SignalP"/>
    </source>
</evidence>
<evidence type="ECO:0000256" key="2">
    <source>
        <dbReference type="ARBA" id="ARBA00023145"/>
    </source>
</evidence>
<dbReference type="InterPro" id="IPR039417">
    <property type="entry name" value="Peptidase_C1A_papain-like"/>
</dbReference>
<keyword evidence="3" id="KW-1015">Disulfide bond</keyword>
<feature type="chain" id="PRO_5031359560" evidence="4">
    <location>
        <begin position="16"/>
        <end position="315"/>
    </location>
</feature>
<dbReference type="InterPro" id="IPR013201">
    <property type="entry name" value="Prot_inhib_I29"/>
</dbReference>
<accession>A0A7S3SQ86</accession>
<dbReference type="Gene3D" id="3.90.70.10">
    <property type="entry name" value="Cysteine proteinases"/>
    <property type="match status" value="1"/>
</dbReference>
<organism evidence="7">
    <name type="scientific">Strombidinopsis acuminata</name>
    <dbReference type="NCBI Taxonomy" id="141414"/>
    <lineage>
        <taxon>Eukaryota</taxon>
        <taxon>Sar</taxon>
        <taxon>Alveolata</taxon>
        <taxon>Ciliophora</taxon>
        <taxon>Intramacronucleata</taxon>
        <taxon>Spirotrichea</taxon>
        <taxon>Choreotrichia</taxon>
        <taxon>Choreotrichida</taxon>
        <taxon>Strombidinopsidae</taxon>
        <taxon>Strombidinopsis</taxon>
    </lineage>
</organism>
<keyword evidence="2" id="KW-0865">Zymogen</keyword>
<dbReference type="FunFam" id="3.90.70.10:FF:000039">
    <property type="entry name" value="Cysteine proteinase 2, putative"/>
    <property type="match status" value="1"/>
</dbReference>
<dbReference type="AlphaFoldDB" id="A0A7S3SQ86"/>
<dbReference type="GO" id="GO:0008234">
    <property type="term" value="F:cysteine-type peptidase activity"/>
    <property type="evidence" value="ECO:0007669"/>
    <property type="project" value="InterPro"/>
</dbReference>